<dbReference type="PANTHER" id="PTHR31497">
    <property type="entry name" value="AUTOCRINE PROLIFERATION REPRESSOR PROTEIN A"/>
    <property type="match status" value="1"/>
</dbReference>
<proteinExistence type="predicted"/>
<evidence type="ECO:0000313" key="3">
    <source>
        <dbReference type="Proteomes" id="UP000076078"/>
    </source>
</evidence>
<protein>
    <submittedName>
        <fullName evidence="2">PhoPQ-activated pathogenicity-related protein</fullName>
    </submittedName>
</protein>
<dbReference type="Gene3D" id="3.40.50.1820">
    <property type="entry name" value="alpha/beta hydrolase"/>
    <property type="match status" value="1"/>
</dbReference>
<dbReference type="Proteomes" id="UP000076078">
    <property type="component" value="Unassembled WGS sequence"/>
</dbReference>
<dbReference type="OMA" id="GWASWHA"/>
<gene>
    <name evidence="2" type="ORF">DLAC_03703</name>
</gene>
<feature type="signal peptide" evidence="1">
    <location>
        <begin position="1"/>
        <end position="17"/>
    </location>
</feature>
<dbReference type="AlphaFoldDB" id="A0A152A0M0"/>
<comment type="caution">
    <text evidence="2">The sequence shown here is derived from an EMBL/GenBank/DDBJ whole genome shotgun (WGS) entry which is preliminary data.</text>
</comment>
<evidence type="ECO:0000313" key="2">
    <source>
        <dbReference type="EMBL" id="KYQ99759.1"/>
    </source>
</evidence>
<dbReference type="EMBL" id="LODT01000020">
    <property type="protein sequence ID" value="KYQ99759.1"/>
    <property type="molecule type" value="Genomic_DNA"/>
</dbReference>
<dbReference type="STRING" id="361077.A0A152A0M0"/>
<dbReference type="PANTHER" id="PTHR31497:SF0">
    <property type="entry name" value="AUTOCRINE PROLIFERATION REPRESSOR PROTEIN A"/>
    <property type="match status" value="1"/>
</dbReference>
<dbReference type="InterPro" id="IPR009199">
    <property type="entry name" value="PhoPQ-act_pathogen-rel_PqaA"/>
</dbReference>
<reference evidence="2 3" key="1">
    <citation type="submission" date="2015-12" db="EMBL/GenBank/DDBJ databases">
        <title>Dictyostelia acquired genes for synthesis and detection of signals that induce cell-type specialization by lateral gene transfer from prokaryotes.</title>
        <authorList>
            <person name="Gloeckner G."/>
            <person name="Schaap P."/>
        </authorList>
    </citation>
    <scope>NUCLEOTIDE SEQUENCE [LARGE SCALE GENOMIC DNA]</scope>
    <source>
        <strain evidence="2 3">TK</strain>
    </source>
</reference>
<dbReference type="InterPro" id="IPR029058">
    <property type="entry name" value="AB_hydrolase_fold"/>
</dbReference>
<sequence length="484" mass="54322">MKFTLFVLCTLAVLARCTPLDDYINLPDPSYKWTLNNTIKDESYTAFIIELTSQTWMTTAESDWPLWKHWLSICVPNDVTSDTAFIYVDGGSNSNWKTPSSLDSTISLACEASGVVTVGLTQIPNQPIIFNNDGVQRIEDGLIAYTWRHFLNDTSDPIWLARLPMTKAVVKAMDAIQEFAQEIPLQINHFFIAGASKRGWVTWLAGAVDPRVIAIAPIVMPILNMQLNMGHQYQAYGGWSFALNDYIDEGVMAYLNTENFTALAAVVDPFSYIDRLTLPKYAVCSTGDEFFLPDSPQFFWNSLIGEKHLRLVPNAEHSLMGHQTDVLLSIVSFANMVIQNLTRPNFTWDIQYSADNQSATITMTLAPGSLVPTKVKVWDAVTESTTRRDFRLLTCTDPEKCVQFILWFERDVEAETTGVYSVTLSAPDKGWRGFILEAEYVLDQPINDQYTMKYTSEAAVVPNVLPFGPCDDHCQPTDDSSFAP</sequence>
<organism evidence="2 3">
    <name type="scientific">Tieghemostelium lacteum</name>
    <name type="common">Slime mold</name>
    <name type="synonym">Dictyostelium lacteum</name>
    <dbReference type="NCBI Taxonomy" id="361077"/>
    <lineage>
        <taxon>Eukaryota</taxon>
        <taxon>Amoebozoa</taxon>
        <taxon>Evosea</taxon>
        <taxon>Eumycetozoa</taxon>
        <taxon>Dictyostelia</taxon>
        <taxon>Dictyosteliales</taxon>
        <taxon>Raperosteliaceae</taxon>
        <taxon>Tieghemostelium</taxon>
    </lineage>
</organism>
<evidence type="ECO:0000256" key="1">
    <source>
        <dbReference type="SAM" id="SignalP"/>
    </source>
</evidence>
<keyword evidence="3" id="KW-1185">Reference proteome</keyword>
<dbReference type="Pfam" id="PF10142">
    <property type="entry name" value="PhoPQ_related"/>
    <property type="match status" value="1"/>
</dbReference>
<feature type="chain" id="PRO_5007593557" evidence="1">
    <location>
        <begin position="18"/>
        <end position="484"/>
    </location>
</feature>
<dbReference type="PIRSF" id="PIRSF014728">
    <property type="entry name" value="PqaA"/>
    <property type="match status" value="1"/>
</dbReference>
<dbReference type="SUPFAM" id="SSF53474">
    <property type="entry name" value="alpha/beta-Hydrolases"/>
    <property type="match status" value="1"/>
</dbReference>
<name>A0A152A0M0_TIELA</name>
<dbReference type="OrthoDB" id="2020799at2759"/>
<accession>A0A152A0M0</accession>
<dbReference type="InParanoid" id="A0A152A0M0"/>
<keyword evidence="1" id="KW-0732">Signal</keyword>